<dbReference type="OrthoDB" id="4682787at2759"/>
<feature type="region of interest" description="Disordered" evidence="6">
    <location>
        <begin position="279"/>
        <end position="314"/>
    </location>
</feature>
<evidence type="ECO:0000256" key="7">
    <source>
        <dbReference type="SAM" id="Phobius"/>
    </source>
</evidence>
<gene>
    <name evidence="9" type="ORF">GTA08_BOTSDO08023</name>
</gene>
<evidence type="ECO:0000259" key="8">
    <source>
        <dbReference type="Pfam" id="PF20684"/>
    </source>
</evidence>
<dbReference type="PANTHER" id="PTHR33048:SF96">
    <property type="entry name" value="INTEGRAL MEMBRANE PROTEIN"/>
    <property type="match status" value="1"/>
</dbReference>
<evidence type="ECO:0000256" key="2">
    <source>
        <dbReference type="ARBA" id="ARBA00022692"/>
    </source>
</evidence>
<feature type="transmembrane region" description="Helical" evidence="7">
    <location>
        <begin position="85"/>
        <end position="109"/>
    </location>
</feature>
<keyword evidence="10" id="KW-1185">Reference proteome</keyword>
<sequence>MADDDRGPEYFVILVVMISLALTATLLRVFVRLSIVKAFGRDDWFMVTAMLTFIMYTTCALGGIAYGTGQRNEDLSPESTMKAMRFWWCCYVAYTSTMWFVKVSVGFFLLRLTIHPVHVRIIWTAMAATAITGIVFTFVTLFQCHPVSYFWTRVTGAQGQCLNIFVVINLTYFYSAINALCDFTFGLLPIFMIWNLNMSARMKIAIAPILSMGCIASCAILVRIAYCRDYLKPDFLYATVNIAIWSTIECGLAITAGSLATLRPLFRVIGSKLWSHASESSGANNDSSGSKRGEPVWPGSQRSKERGRGGPWSLLRTEQGDFEMVTKNGKGDAKEGIVDVESLRTTTTSERGLVIEREILVEVKSSERQEGDKSGQRRSWLQFMA</sequence>
<dbReference type="InterPro" id="IPR052337">
    <property type="entry name" value="SAT4-like"/>
</dbReference>
<name>A0A8H4INJ6_9PEZI</name>
<dbReference type="Proteomes" id="UP000572817">
    <property type="component" value="Unassembled WGS sequence"/>
</dbReference>
<dbReference type="EMBL" id="WWBZ02000051">
    <property type="protein sequence ID" value="KAF4304820.1"/>
    <property type="molecule type" value="Genomic_DNA"/>
</dbReference>
<proteinExistence type="inferred from homology"/>
<feature type="transmembrane region" description="Helical" evidence="7">
    <location>
        <begin position="43"/>
        <end position="65"/>
    </location>
</feature>
<feature type="transmembrane region" description="Helical" evidence="7">
    <location>
        <begin position="238"/>
        <end position="262"/>
    </location>
</feature>
<accession>A0A8H4INJ6</accession>
<keyword evidence="4 7" id="KW-0472">Membrane</keyword>
<feature type="transmembrane region" description="Helical" evidence="7">
    <location>
        <begin position="206"/>
        <end position="226"/>
    </location>
</feature>
<evidence type="ECO:0000256" key="6">
    <source>
        <dbReference type="SAM" id="MobiDB-lite"/>
    </source>
</evidence>
<evidence type="ECO:0000256" key="4">
    <source>
        <dbReference type="ARBA" id="ARBA00023136"/>
    </source>
</evidence>
<evidence type="ECO:0000256" key="1">
    <source>
        <dbReference type="ARBA" id="ARBA00004141"/>
    </source>
</evidence>
<evidence type="ECO:0000313" key="9">
    <source>
        <dbReference type="EMBL" id="KAF4304820.1"/>
    </source>
</evidence>
<feature type="transmembrane region" description="Helical" evidence="7">
    <location>
        <begin position="12"/>
        <end position="31"/>
    </location>
</feature>
<feature type="domain" description="Rhodopsin" evidence="8">
    <location>
        <begin position="27"/>
        <end position="267"/>
    </location>
</feature>
<feature type="transmembrane region" description="Helical" evidence="7">
    <location>
        <begin position="172"/>
        <end position="194"/>
    </location>
</feature>
<keyword evidence="3 7" id="KW-1133">Transmembrane helix</keyword>
<evidence type="ECO:0000256" key="3">
    <source>
        <dbReference type="ARBA" id="ARBA00022989"/>
    </source>
</evidence>
<feature type="transmembrane region" description="Helical" evidence="7">
    <location>
        <begin position="121"/>
        <end position="142"/>
    </location>
</feature>
<dbReference type="GO" id="GO:0016020">
    <property type="term" value="C:membrane"/>
    <property type="evidence" value="ECO:0007669"/>
    <property type="project" value="UniProtKB-SubCell"/>
</dbReference>
<feature type="region of interest" description="Disordered" evidence="6">
    <location>
        <begin position="365"/>
        <end position="385"/>
    </location>
</feature>
<evidence type="ECO:0000313" key="10">
    <source>
        <dbReference type="Proteomes" id="UP000572817"/>
    </source>
</evidence>
<comment type="subcellular location">
    <subcellularLocation>
        <location evidence="1">Membrane</location>
        <topology evidence="1">Multi-pass membrane protein</topology>
    </subcellularLocation>
</comment>
<feature type="compositionally biased region" description="Polar residues" evidence="6">
    <location>
        <begin position="279"/>
        <end position="288"/>
    </location>
</feature>
<comment type="similarity">
    <text evidence="5">Belongs to the SAT4 family.</text>
</comment>
<reference evidence="9" key="1">
    <citation type="submission" date="2020-04" db="EMBL/GenBank/DDBJ databases">
        <title>Genome Assembly and Annotation of Botryosphaeria dothidea sdau 11-99, a Latent Pathogen of Apple Fruit Ring Rot in China.</title>
        <authorList>
            <person name="Yu C."/>
            <person name="Diao Y."/>
            <person name="Lu Q."/>
            <person name="Zhao J."/>
            <person name="Cui S."/>
            <person name="Peng C."/>
            <person name="He B."/>
            <person name="Liu H."/>
        </authorList>
    </citation>
    <scope>NUCLEOTIDE SEQUENCE [LARGE SCALE GENOMIC DNA]</scope>
    <source>
        <strain evidence="9">Sdau11-99</strain>
    </source>
</reference>
<protein>
    <submittedName>
        <fullName evidence="9">Integral membrane protein</fullName>
    </submittedName>
</protein>
<feature type="compositionally biased region" description="Basic and acidic residues" evidence="6">
    <location>
        <begin position="365"/>
        <end position="375"/>
    </location>
</feature>
<evidence type="ECO:0000256" key="5">
    <source>
        <dbReference type="ARBA" id="ARBA00038359"/>
    </source>
</evidence>
<keyword evidence="2 7" id="KW-0812">Transmembrane</keyword>
<dbReference type="PANTHER" id="PTHR33048">
    <property type="entry name" value="PTH11-LIKE INTEGRAL MEMBRANE PROTEIN (AFU_ORTHOLOGUE AFUA_5G11245)"/>
    <property type="match status" value="1"/>
</dbReference>
<dbReference type="InterPro" id="IPR049326">
    <property type="entry name" value="Rhodopsin_dom_fungi"/>
</dbReference>
<organism evidence="9 10">
    <name type="scientific">Botryosphaeria dothidea</name>
    <dbReference type="NCBI Taxonomy" id="55169"/>
    <lineage>
        <taxon>Eukaryota</taxon>
        <taxon>Fungi</taxon>
        <taxon>Dikarya</taxon>
        <taxon>Ascomycota</taxon>
        <taxon>Pezizomycotina</taxon>
        <taxon>Dothideomycetes</taxon>
        <taxon>Dothideomycetes incertae sedis</taxon>
        <taxon>Botryosphaeriales</taxon>
        <taxon>Botryosphaeriaceae</taxon>
        <taxon>Botryosphaeria</taxon>
    </lineage>
</organism>
<dbReference type="AlphaFoldDB" id="A0A8H4INJ6"/>
<comment type="caution">
    <text evidence="9">The sequence shown here is derived from an EMBL/GenBank/DDBJ whole genome shotgun (WGS) entry which is preliminary data.</text>
</comment>
<dbReference type="Pfam" id="PF20684">
    <property type="entry name" value="Fung_rhodopsin"/>
    <property type="match status" value="1"/>
</dbReference>